<keyword evidence="10" id="KW-1015">Disulfide bond</keyword>
<dbReference type="InterPro" id="IPR024079">
    <property type="entry name" value="MetalloPept_cat_dom_sf"/>
</dbReference>
<dbReference type="Proteomes" id="UP000092461">
    <property type="component" value="Unassembled WGS sequence"/>
</dbReference>
<dbReference type="CDD" id="cd08662">
    <property type="entry name" value="M13"/>
    <property type="match status" value="1"/>
</dbReference>
<keyword evidence="16" id="KW-1185">Reference proteome</keyword>
<feature type="domain" description="Peptidase M13 N-terminal" evidence="14">
    <location>
        <begin position="227"/>
        <end position="661"/>
    </location>
</feature>
<evidence type="ECO:0000313" key="16">
    <source>
        <dbReference type="Proteomes" id="UP000092461"/>
    </source>
</evidence>
<dbReference type="GO" id="GO:0016485">
    <property type="term" value="P:protein processing"/>
    <property type="evidence" value="ECO:0007669"/>
    <property type="project" value="TreeGrafter"/>
</dbReference>
<evidence type="ECO:0000256" key="2">
    <source>
        <dbReference type="ARBA" id="ARBA00004401"/>
    </source>
</evidence>
<dbReference type="InterPro" id="IPR042089">
    <property type="entry name" value="Peptidase_M13_dom_2"/>
</dbReference>
<keyword evidence="8" id="KW-0735">Signal-anchor</keyword>
<dbReference type="FunFam" id="3.40.390.10:FF:000076">
    <property type="entry name" value="membrane metallo-endopeptidase-like 1"/>
    <property type="match status" value="1"/>
</dbReference>
<keyword evidence="5" id="KW-0479">Metal-binding</keyword>
<keyword evidence="9" id="KW-0482">Metalloprotease</keyword>
<dbReference type="Gene3D" id="1.10.1380.10">
    <property type="entry name" value="Neutral endopeptidase , domain2"/>
    <property type="match status" value="2"/>
</dbReference>
<proteinExistence type="inferred from homology"/>
<evidence type="ECO:0000256" key="6">
    <source>
        <dbReference type="ARBA" id="ARBA00022801"/>
    </source>
</evidence>
<dbReference type="Pfam" id="PF05649">
    <property type="entry name" value="Peptidase_M13_N"/>
    <property type="match status" value="1"/>
</dbReference>
<dbReference type="AlphaFoldDB" id="A0A1B0CX70"/>
<dbReference type="PANTHER" id="PTHR11733:SF238">
    <property type="entry name" value="FI07649P-RELATED"/>
    <property type="match status" value="1"/>
</dbReference>
<dbReference type="GO" id="GO:0005886">
    <property type="term" value="C:plasma membrane"/>
    <property type="evidence" value="ECO:0007669"/>
    <property type="project" value="UniProtKB-SubCell"/>
</dbReference>
<dbReference type="InterPro" id="IPR000718">
    <property type="entry name" value="Peptidase_M13"/>
</dbReference>
<feature type="domain" description="Peptidase M13 C-terminal" evidence="13">
    <location>
        <begin position="720"/>
        <end position="909"/>
    </location>
</feature>
<keyword evidence="11" id="KW-0325">Glycoprotein</keyword>
<keyword evidence="12" id="KW-0812">Transmembrane</keyword>
<evidence type="ECO:0000256" key="9">
    <source>
        <dbReference type="ARBA" id="ARBA00023049"/>
    </source>
</evidence>
<organism evidence="15 16">
    <name type="scientific">Lutzomyia longipalpis</name>
    <name type="common">Sand fly</name>
    <dbReference type="NCBI Taxonomy" id="7200"/>
    <lineage>
        <taxon>Eukaryota</taxon>
        <taxon>Metazoa</taxon>
        <taxon>Ecdysozoa</taxon>
        <taxon>Arthropoda</taxon>
        <taxon>Hexapoda</taxon>
        <taxon>Insecta</taxon>
        <taxon>Pterygota</taxon>
        <taxon>Neoptera</taxon>
        <taxon>Endopterygota</taxon>
        <taxon>Diptera</taxon>
        <taxon>Nematocera</taxon>
        <taxon>Psychodoidea</taxon>
        <taxon>Psychodidae</taxon>
        <taxon>Lutzomyia</taxon>
        <taxon>Lutzomyia</taxon>
    </lineage>
</organism>
<reference evidence="15" key="1">
    <citation type="submission" date="2020-05" db="UniProtKB">
        <authorList>
            <consortium name="EnsemblMetazoa"/>
        </authorList>
    </citation>
    <scope>IDENTIFICATION</scope>
    <source>
        <strain evidence="15">Jacobina</strain>
    </source>
</reference>
<accession>A0A1B0CX70</accession>
<protein>
    <recommendedName>
        <fullName evidence="17">M13 family peptidase</fullName>
    </recommendedName>
</protein>
<dbReference type="InterPro" id="IPR008753">
    <property type="entry name" value="Peptidase_M13_N"/>
</dbReference>
<comment type="similarity">
    <text evidence="3">Belongs to the peptidase M13 family.</text>
</comment>
<evidence type="ECO:0000256" key="4">
    <source>
        <dbReference type="ARBA" id="ARBA00022670"/>
    </source>
</evidence>
<keyword evidence="12" id="KW-0472">Membrane</keyword>
<evidence type="ECO:0000256" key="11">
    <source>
        <dbReference type="ARBA" id="ARBA00023180"/>
    </source>
</evidence>
<evidence type="ECO:0000256" key="7">
    <source>
        <dbReference type="ARBA" id="ARBA00022833"/>
    </source>
</evidence>
<keyword evidence="6" id="KW-0378">Hydrolase</keyword>
<dbReference type="PANTHER" id="PTHR11733">
    <property type="entry name" value="ZINC METALLOPROTEASE FAMILY M13 NEPRILYSIN-RELATED"/>
    <property type="match status" value="1"/>
</dbReference>
<comment type="subcellular location">
    <subcellularLocation>
        <location evidence="2">Cell membrane</location>
        <topology evidence="2">Single-pass type II membrane protein</topology>
    </subcellularLocation>
</comment>
<keyword evidence="12" id="KW-1133">Transmembrane helix</keyword>
<sequence length="923" mass="106021">MESTACIIAMRSIEWRYSDSGSYGDGCKLGVNRSTGRLQWCPGSRCIRFLVLIPATLLSVILICVLLTHFDMPKATSHKSHISMTNSPETQNDEEPVKKCHVIRFRVHEALDIGENDLLKDIRTSFIPSESVIVPPKCLEEDGTDDTGDLYQRFKRNINDTVQDADQNLLSVDKNTNETTEEQVVPQEKAPVADFSSFWQENRATPATIRESQAQIMRQYMDMNADPCDDFYQYACGNWEKMNPIPKDKSVYDTFEKLRESLDSVLRELLEASAEQATTTIKATESVTPEPTIILDNVQDLDAKVQQRGNGARKRRHQFHYENTDLSNDAEVKAKQLYESCMNHELLVERGIAPLNELLESLGGWPALDPHWDESTFDWLNLTAQLRLYNNDILIMEWVGPDIKNSDENIIQFDQTSLGLPTRDYFILDSNAVYLDAYRDYMAKIVELLGASNESAEKTASEIVAFEIQLAKITMSPEKRQNVSLLYKRMNISDLMETIPGIDFKRYLSIVLERQVMENETVVMYAMDYMKHLVELLVETQPRTIANYLLWRFARHRTGNLDDRFQDVKQKFYFALYGREQSPPRWKNCVTQVNTIMGMALGAMFVRRYFDENSKEDTLLMTQELQDSFREIINETDWMDLPTKHLAEAKVDAMSLKIGYPDYILSRSDLNAKYIDMKIDPHNYFENSLNVLKHLTRTEHAKLGQPVNKTAWNTAPAIVNAYYSRNKNQIMFPAGILQPPFYHKHFPRALNYGGIGVVIGHEVTHGFDDRGRLFDKNGNLHRWWSESAITNFQQRTNCLIAQYGNYTVSEVGIPVDGTSTQGENIADNGGMKQAFRAYMKWLSRPEMTSEDLKDETLPGFENYTNTQLFFLNFAQVWCGAMRKAAVEVKLKTAVHSPGKFRVMALYRTLKISRKHLTAHQQPQ</sequence>
<dbReference type="VEuPathDB" id="VectorBase:LLONM1_000647"/>
<dbReference type="PRINTS" id="PR00786">
    <property type="entry name" value="NEPRILYSIN"/>
</dbReference>
<dbReference type="PROSITE" id="PS51885">
    <property type="entry name" value="NEPRILYSIN"/>
    <property type="match status" value="1"/>
</dbReference>
<keyword evidence="4" id="KW-0645">Protease</keyword>
<feature type="transmembrane region" description="Helical" evidence="12">
    <location>
        <begin position="47"/>
        <end position="70"/>
    </location>
</feature>
<dbReference type="EMBL" id="AJWK01033291">
    <property type="status" value="NOT_ANNOTATED_CDS"/>
    <property type="molecule type" value="Genomic_DNA"/>
</dbReference>
<dbReference type="VEuPathDB" id="VectorBase:LLOJ009606"/>
<evidence type="ECO:0000256" key="8">
    <source>
        <dbReference type="ARBA" id="ARBA00022968"/>
    </source>
</evidence>
<keyword evidence="7" id="KW-0862">Zinc</keyword>
<evidence type="ECO:0000256" key="3">
    <source>
        <dbReference type="ARBA" id="ARBA00007357"/>
    </source>
</evidence>
<evidence type="ECO:0000256" key="10">
    <source>
        <dbReference type="ARBA" id="ARBA00023157"/>
    </source>
</evidence>
<dbReference type="Gene3D" id="3.40.390.10">
    <property type="entry name" value="Collagenase (Catalytic Domain)"/>
    <property type="match status" value="2"/>
</dbReference>
<dbReference type="GO" id="GO:0004222">
    <property type="term" value="F:metalloendopeptidase activity"/>
    <property type="evidence" value="ECO:0007669"/>
    <property type="project" value="InterPro"/>
</dbReference>
<evidence type="ECO:0000256" key="12">
    <source>
        <dbReference type="SAM" id="Phobius"/>
    </source>
</evidence>
<evidence type="ECO:0008006" key="17">
    <source>
        <dbReference type="Google" id="ProtNLM"/>
    </source>
</evidence>
<dbReference type="EnsemblMetazoa" id="LLOJ009606-RA">
    <property type="protein sequence ID" value="LLOJ009606-PA"/>
    <property type="gene ID" value="LLOJ009606"/>
</dbReference>
<evidence type="ECO:0000259" key="14">
    <source>
        <dbReference type="Pfam" id="PF05649"/>
    </source>
</evidence>
<dbReference type="SUPFAM" id="SSF55486">
    <property type="entry name" value="Metalloproteases ('zincins'), catalytic domain"/>
    <property type="match status" value="1"/>
</dbReference>
<evidence type="ECO:0000259" key="13">
    <source>
        <dbReference type="Pfam" id="PF01431"/>
    </source>
</evidence>
<evidence type="ECO:0000256" key="1">
    <source>
        <dbReference type="ARBA" id="ARBA00001947"/>
    </source>
</evidence>
<dbReference type="Pfam" id="PF01431">
    <property type="entry name" value="Peptidase_M13"/>
    <property type="match status" value="1"/>
</dbReference>
<evidence type="ECO:0000313" key="15">
    <source>
        <dbReference type="EnsemblMetazoa" id="LLOJ009606-PA"/>
    </source>
</evidence>
<evidence type="ECO:0000256" key="5">
    <source>
        <dbReference type="ARBA" id="ARBA00022723"/>
    </source>
</evidence>
<name>A0A1B0CX70_LUTLO</name>
<dbReference type="InterPro" id="IPR018497">
    <property type="entry name" value="Peptidase_M13_C"/>
</dbReference>
<comment type="cofactor">
    <cofactor evidence="1">
        <name>Zn(2+)</name>
        <dbReference type="ChEBI" id="CHEBI:29105"/>
    </cofactor>
</comment>
<dbReference type="GO" id="GO:0046872">
    <property type="term" value="F:metal ion binding"/>
    <property type="evidence" value="ECO:0007669"/>
    <property type="project" value="UniProtKB-KW"/>
</dbReference>